<dbReference type="AlphaFoldDB" id="C1DUM3"/>
<proteinExistence type="predicted"/>
<protein>
    <submittedName>
        <fullName evidence="1">Uncharacterized protein</fullName>
    </submittedName>
</protein>
<evidence type="ECO:0000313" key="2">
    <source>
        <dbReference type="Proteomes" id="UP000001369"/>
    </source>
</evidence>
<dbReference type="HOGENOM" id="CLU_3206108_0_0_0"/>
<gene>
    <name evidence="1" type="ordered locus">SULAZ_0831</name>
</gene>
<name>C1DUM3_SULAA</name>
<dbReference type="Proteomes" id="UP000001369">
    <property type="component" value="Chromosome"/>
</dbReference>
<sequence length="45" mass="5008">MGLQAGIKADFISHIVQTKLGTISDIVYKSEIFISHIVQTKPEFC</sequence>
<evidence type="ECO:0000313" key="1">
    <source>
        <dbReference type="EMBL" id="ACN98872.1"/>
    </source>
</evidence>
<accession>C1DUM3</accession>
<keyword evidence="2" id="KW-1185">Reference proteome</keyword>
<organism evidence="1 2">
    <name type="scientific">Sulfurihydrogenibium azorense (strain DSM 15241 / OCM 825 / Az-Fu1)</name>
    <dbReference type="NCBI Taxonomy" id="204536"/>
    <lineage>
        <taxon>Bacteria</taxon>
        <taxon>Pseudomonadati</taxon>
        <taxon>Aquificota</taxon>
        <taxon>Aquificia</taxon>
        <taxon>Aquificales</taxon>
        <taxon>Hydrogenothermaceae</taxon>
        <taxon>Sulfurihydrogenibium</taxon>
    </lineage>
</organism>
<dbReference type="EMBL" id="CP001229">
    <property type="protein sequence ID" value="ACN98872.1"/>
    <property type="molecule type" value="Genomic_DNA"/>
</dbReference>
<reference evidence="1 2" key="1">
    <citation type="journal article" date="2009" name="J. Bacteriol.">
        <title>Complete and draft genome sequences of six members of the Aquificales.</title>
        <authorList>
            <person name="Reysenbach A.L."/>
            <person name="Hamamura N."/>
            <person name="Podar M."/>
            <person name="Griffiths E."/>
            <person name="Ferreira S."/>
            <person name="Hochstein R."/>
            <person name="Heidelberg J."/>
            <person name="Johnson J."/>
            <person name="Mead D."/>
            <person name="Pohorille A."/>
            <person name="Sarmiento M."/>
            <person name="Schweighofer K."/>
            <person name="Seshadri R."/>
            <person name="Voytek M.A."/>
        </authorList>
    </citation>
    <scope>NUCLEOTIDE SEQUENCE [LARGE SCALE GENOMIC DNA]</scope>
    <source>
        <strain evidence="2">Az-Fu1 / DSM 15241 / OCM 825</strain>
    </source>
</reference>
<dbReference type="KEGG" id="saf:SULAZ_0831"/>